<gene>
    <name evidence="5" type="ORF">FN846DRAFT_777663</name>
</gene>
<evidence type="ECO:0000256" key="2">
    <source>
        <dbReference type="ARBA" id="ARBA00022737"/>
    </source>
</evidence>
<proteinExistence type="inferred from homology"/>
<organism evidence="5 6">
    <name type="scientific">Sphaerosporella brunnea</name>
    <dbReference type="NCBI Taxonomy" id="1250544"/>
    <lineage>
        <taxon>Eukaryota</taxon>
        <taxon>Fungi</taxon>
        <taxon>Dikarya</taxon>
        <taxon>Ascomycota</taxon>
        <taxon>Pezizomycotina</taxon>
        <taxon>Pezizomycetes</taxon>
        <taxon>Pezizales</taxon>
        <taxon>Pyronemataceae</taxon>
        <taxon>Sphaerosporella</taxon>
    </lineage>
</organism>
<dbReference type="GO" id="GO:0005886">
    <property type="term" value="C:plasma membrane"/>
    <property type="evidence" value="ECO:0007669"/>
    <property type="project" value="TreeGrafter"/>
</dbReference>
<dbReference type="GO" id="GO:0005737">
    <property type="term" value="C:cytoplasm"/>
    <property type="evidence" value="ECO:0007669"/>
    <property type="project" value="TreeGrafter"/>
</dbReference>
<comment type="similarity">
    <text evidence="1">Belongs to the annexin family.</text>
</comment>
<dbReference type="AlphaFoldDB" id="A0A5J5EYB7"/>
<evidence type="ECO:0000313" key="5">
    <source>
        <dbReference type="EMBL" id="KAA8907852.1"/>
    </source>
</evidence>
<feature type="compositionally biased region" description="Low complexity" evidence="4">
    <location>
        <begin position="31"/>
        <end position="41"/>
    </location>
</feature>
<name>A0A5J5EYB7_9PEZI</name>
<dbReference type="InterPro" id="IPR037104">
    <property type="entry name" value="Annexin_sf"/>
</dbReference>
<dbReference type="InterPro" id="IPR018502">
    <property type="entry name" value="Annexin_repeat"/>
</dbReference>
<evidence type="ECO:0000256" key="3">
    <source>
        <dbReference type="ARBA" id="ARBA00023216"/>
    </source>
</evidence>
<dbReference type="PROSITE" id="PS51897">
    <property type="entry name" value="ANNEXIN_2"/>
    <property type="match status" value="4"/>
</dbReference>
<dbReference type="GO" id="GO:0005544">
    <property type="term" value="F:calcium-dependent phospholipid binding"/>
    <property type="evidence" value="ECO:0007669"/>
    <property type="project" value="InterPro"/>
</dbReference>
<dbReference type="SUPFAM" id="SSF47874">
    <property type="entry name" value="Annexin"/>
    <property type="match status" value="1"/>
</dbReference>
<comment type="caution">
    <text evidence="5">The sequence shown here is derived from an EMBL/GenBank/DDBJ whole genome shotgun (WGS) entry which is preliminary data.</text>
</comment>
<evidence type="ECO:0000256" key="4">
    <source>
        <dbReference type="SAM" id="MobiDB-lite"/>
    </source>
</evidence>
<feature type="region of interest" description="Disordered" evidence="4">
    <location>
        <begin position="1"/>
        <end position="154"/>
    </location>
</feature>
<feature type="compositionally biased region" description="Pro residues" evidence="4">
    <location>
        <begin position="17"/>
        <end position="30"/>
    </location>
</feature>
<evidence type="ECO:0000313" key="6">
    <source>
        <dbReference type="Proteomes" id="UP000326924"/>
    </source>
</evidence>
<accession>A0A5J5EYB7</accession>
<dbReference type="InterPro" id="IPR001464">
    <property type="entry name" value="Annexin"/>
</dbReference>
<keyword evidence="2" id="KW-0677">Repeat</keyword>
<dbReference type="PANTHER" id="PTHR10502">
    <property type="entry name" value="ANNEXIN"/>
    <property type="match status" value="1"/>
</dbReference>
<dbReference type="GO" id="GO:0012506">
    <property type="term" value="C:vesicle membrane"/>
    <property type="evidence" value="ECO:0007669"/>
    <property type="project" value="TreeGrafter"/>
</dbReference>
<dbReference type="InParanoid" id="A0A5J5EYB7"/>
<dbReference type="EMBL" id="VXIS01000075">
    <property type="protein sequence ID" value="KAA8907852.1"/>
    <property type="molecule type" value="Genomic_DNA"/>
</dbReference>
<dbReference type="PANTHER" id="PTHR10502:SF102">
    <property type="entry name" value="ANNEXIN B11"/>
    <property type="match status" value="1"/>
</dbReference>
<dbReference type="GO" id="GO:0001786">
    <property type="term" value="F:phosphatidylserine binding"/>
    <property type="evidence" value="ECO:0007669"/>
    <property type="project" value="TreeGrafter"/>
</dbReference>
<dbReference type="SMART" id="SM00335">
    <property type="entry name" value="ANX"/>
    <property type="match status" value="4"/>
</dbReference>
<feature type="compositionally biased region" description="Pro residues" evidence="4">
    <location>
        <begin position="77"/>
        <end position="153"/>
    </location>
</feature>
<feature type="compositionally biased region" description="Low complexity" evidence="4">
    <location>
        <begin position="60"/>
        <end position="76"/>
    </location>
</feature>
<feature type="compositionally biased region" description="Pro residues" evidence="4">
    <location>
        <begin position="46"/>
        <end position="59"/>
    </location>
</feature>
<dbReference type="OrthoDB" id="37886at2759"/>
<dbReference type="GO" id="GO:0005509">
    <property type="term" value="F:calcium ion binding"/>
    <property type="evidence" value="ECO:0007669"/>
    <property type="project" value="InterPro"/>
</dbReference>
<sequence length="457" mass="49714">MSYPQNNNYYPPQGGYYPPPQPGYYPPPQQQQPCGAPPQQQGYGGGPPPPSPGFPPGGAYPPQQARDPHGYPQPGGWQPPPQQYGYPPPSPYGGPPPPPNAYGGPPPPTPPQGFPPPQHQPTYPPPQQYGAPPPAAPPQGYPAPHAGPPPPPHLVAENIKAIDRACRGFGTDEPTLIRVIGTADGPMIDAIRAGYNHTGGLIKTIESETSKNFRTALIAAALGPMESAVFWANRSMAGAGTDEAMMTESLLGRSNAEMALIKQSYQRLYRRSLESDVKADLTFKTQEFFLMAINTIKPEEWVQPNPAEIATQAQALYAATKARPGTDETTVSKIVTSCNDAQLRAIAQQYNHLHGDIITMIKSEFTGHMKNALIYLFRGALNKAERDAKLLEDSMKGLGTKDELLIMRVVRVHWDRQHLANVKAAYKHMYGKELTSRIKGDTSGSYCKMLVQMVNIV</sequence>
<dbReference type="Pfam" id="PF00191">
    <property type="entry name" value="Annexin"/>
    <property type="match status" value="4"/>
</dbReference>
<keyword evidence="6" id="KW-1185">Reference proteome</keyword>
<keyword evidence="3" id="KW-0041">Annexin</keyword>
<dbReference type="GO" id="GO:0005634">
    <property type="term" value="C:nucleus"/>
    <property type="evidence" value="ECO:0007669"/>
    <property type="project" value="TreeGrafter"/>
</dbReference>
<dbReference type="Gene3D" id="1.10.220.10">
    <property type="entry name" value="Annexin"/>
    <property type="match status" value="4"/>
</dbReference>
<dbReference type="PRINTS" id="PR00196">
    <property type="entry name" value="ANNEXIN"/>
</dbReference>
<reference evidence="5 6" key="1">
    <citation type="submission" date="2019-09" db="EMBL/GenBank/DDBJ databases">
        <title>Draft genome of the ectomycorrhizal ascomycete Sphaerosporella brunnea.</title>
        <authorList>
            <consortium name="DOE Joint Genome Institute"/>
            <person name="Benucci G.M."/>
            <person name="Marozzi G."/>
            <person name="Antonielli L."/>
            <person name="Sanchez S."/>
            <person name="Marco P."/>
            <person name="Wang X."/>
            <person name="Falini L.B."/>
            <person name="Barry K."/>
            <person name="Haridas S."/>
            <person name="Lipzen A."/>
            <person name="Labutti K."/>
            <person name="Grigoriev I.V."/>
            <person name="Murat C."/>
            <person name="Martin F."/>
            <person name="Albertini E."/>
            <person name="Donnini D."/>
            <person name="Bonito G."/>
        </authorList>
    </citation>
    <scope>NUCLEOTIDE SEQUENCE [LARGE SCALE GENOMIC DNA]</scope>
    <source>
        <strain evidence="5 6">Sb_GMNB300</strain>
    </source>
</reference>
<feature type="compositionally biased region" description="Low complexity" evidence="4">
    <location>
        <begin position="1"/>
        <end position="16"/>
    </location>
</feature>
<evidence type="ECO:0000256" key="1">
    <source>
        <dbReference type="ARBA" id="ARBA00007831"/>
    </source>
</evidence>
<protein>
    <submittedName>
        <fullName evidence="5">Annexin-like protein</fullName>
    </submittedName>
</protein>
<dbReference type="Proteomes" id="UP000326924">
    <property type="component" value="Unassembled WGS sequence"/>
</dbReference>